<dbReference type="Proteomes" id="UP000623678">
    <property type="component" value="Unassembled WGS sequence"/>
</dbReference>
<dbReference type="SUPFAM" id="SSF56784">
    <property type="entry name" value="HAD-like"/>
    <property type="match status" value="1"/>
</dbReference>
<dbReference type="GO" id="GO:0008962">
    <property type="term" value="F:phosphatidylglycerophosphatase activity"/>
    <property type="evidence" value="ECO:0007669"/>
    <property type="project" value="InterPro"/>
</dbReference>
<gene>
    <name evidence="1" type="ORF">H8705_02065</name>
</gene>
<dbReference type="NCBIfam" id="TIGR01668">
    <property type="entry name" value="YqeG_hyp_ppase"/>
    <property type="match status" value="1"/>
</dbReference>
<dbReference type="NCBIfam" id="TIGR01662">
    <property type="entry name" value="HAD-SF-IIIA"/>
    <property type="match status" value="1"/>
</dbReference>
<comment type="caution">
    <text evidence="1">The sequence shown here is derived from an EMBL/GenBank/DDBJ whole genome shotgun (WGS) entry which is preliminary data.</text>
</comment>
<accession>A0A926IH57</accession>
<name>A0A926IH57_9FIRM</name>
<dbReference type="Pfam" id="PF00702">
    <property type="entry name" value="Hydrolase"/>
    <property type="match status" value="1"/>
</dbReference>
<sequence>MSIFHPKYAFHRVYDIPPQWFLDHGISVVLLDVDNTLTTHDNPVPDAMVLNWIDQMQQKNIRLMVLSNNSEARVAPFASRLGIGYIANAAKPLAGALNRALAQMKVEKNKVALVGDQIFTDILCGNFSNVLSILVEPIELESFPFFKFKRKMEKLVLKNFKR</sequence>
<dbReference type="InterPro" id="IPR006549">
    <property type="entry name" value="HAD-SF_hydro_IIIA"/>
</dbReference>
<dbReference type="RefSeq" id="WP_262394191.1">
    <property type="nucleotide sequence ID" value="NZ_JACRTD010000001.1"/>
</dbReference>
<proteinExistence type="predicted"/>
<keyword evidence="2" id="KW-1185">Reference proteome</keyword>
<evidence type="ECO:0000313" key="2">
    <source>
        <dbReference type="Proteomes" id="UP000623678"/>
    </source>
</evidence>
<dbReference type="InterPro" id="IPR023214">
    <property type="entry name" value="HAD_sf"/>
</dbReference>
<reference evidence="1" key="1">
    <citation type="submission" date="2020-08" db="EMBL/GenBank/DDBJ databases">
        <title>Genome public.</title>
        <authorList>
            <person name="Liu C."/>
            <person name="Sun Q."/>
        </authorList>
    </citation>
    <scope>NUCLEOTIDE SEQUENCE</scope>
    <source>
        <strain evidence="1">NSJ-64</strain>
    </source>
</reference>
<dbReference type="Gene3D" id="3.40.50.1000">
    <property type="entry name" value="HAD superfamily/HAD-like"/>
    <property type="match status" value="1"/>
</dbReference>
<dbReference type="InterPro" id="IPR036412">
    <property type="entry name" value="HAD-like_sf"/>
</dbReference>
<dbReference type="AlphaFoldDB" id="A0A926IH57"/>
<organism evidence="1 2">
    <name type="scientific">Youxingia wuxianensis</name>
    <dbReference type="NCBI Taxonomy" id="2763678"/>
    <lineage>
        <taxon>Bacteria</taxon>
        <taxon>Bacillati</taxon>
        <taxon>Bacillota</taxon>
        <taxon>Clostridia</taxon>
        <taxon>Eubacteriales</taxon>
        <taxon>Oscillospiraceae</taxon>
        <taxon>Youxingia</taxon>
    </lineage>
</organism>
<dbReference type="InterPro" id="IPR010021">
    <property type="entry name" value="PGPP1/Gep4"/>
</dbReference>
<dbReference type="EMBL" id="JACRTD010000001">
    <property type="protein sequence ID" value="MBC8584368.1"/>
    <property type="molecule type" value="Genomic_DNA"/>
</dbReference>
<evidence type="ECO:0000313" key="1">
    <source>
        <dbReference type="EMBL" id="MBC8584368.1"/>
    </source>
</evidence>
<protein>
    <submittedName>
        <fullName evidence="1">YqeG family HAD IIIA-type phosphatase</fullName>
    </submittedName>
</protein>